<protein>
    <submittedName>
        <fullName evidence="1">Uncharacterized protein</fullName>
    </submittedName>
</protein>
<sequence>MAARHSSALMPPVRPSPHGSSPFMPACFHCSMPSSPMLCSSMLVRLVRPFDEDLPPRGALASLRHPACRVDSFHFVCRGRVTYLLYCRSAFLHASPPAFPYACPPAFLEFCYGSIIGFPVCVRAESREPLHRFVPCEPSPARVCDIPPFSYASCRHAPRAPRVLDAAARRPDLCADTAACA</sequence>
<dbReference type="EMBL" id="JWZX01002110">
    <property type="protein sequence ID" value="KOO30971.1"/>
    <property type="molecule type" value="Genomic_DNA"/>
</dbReference>
<organism evidence="1 2">
    <name type="scientific">Chrysochromulina tobinii</name>
    <dbReference type="NCBI Taxonomy" id="1460289"/>
    <lineage>
        <taxon>Eukaryota</taxon>
        <taxon>Haptista</taxon>
        <taxon>Haptophyta</taxon>
        <taxon>Prymnesiophyceae</taxon>
        <taxon>Prymnesiales</taxon>
        <taxon>Chrysochromulinaceae</taxon>
        <taxon>Chrysochromulina</taxon>
    </lineage>
</organism>
<comment type="caution">
    <text evidence="1">The sequence shown here is derived from an EMBL/GenBank/DDBJ whole genome shotgun (WGS) entry which is preliminary data.</text>
</comment>
<proteinExistence type="predicted"/>
<evidence type="ECO:0000313" key="2">
    <source>
        <dbReference type="Proteomes" id="UP000037460"/>
    </source>
</evidence>
<keyword evidence="2" id="KW-1185">Reference proteome</keyword>
<reference evidence="2" key="1">
    <citation type="journal article" date="2015" name="PLoS Genet.">
        <title>Genome Sequence and Transcriptome Analyses of Chrysochromulina tobin: Metabolic Tools for Enhanced Algal Fitness in the Prominent Order Prymnesiales (Haptophyceae).</title>
        <authorList>
            <person name="Hovde B.T."/>
            <person name="Deodato C.R."/>
            <person name="Hunsperger H.M."/>
            <person name="Ryken S.A."/>
            <person name="Yost W."/>
            <person name="Jha R.K."/>
            <person name="Patterson J."/>
            <person name="Monnat R.J. Jr."/>
            <person name="Barlow S.B."/>
            <person name="Starkenburg S.R."/>
            <person name="Cattolico R.A."/>
        </authorList>
    </citation>
    <scope>NUCLEOTIDE SEQUENCE</scope>
    <source>
        <strain evidence="2">CCMP291</strain>
    </source>
</reference>
<name>A0A0M0JWF7_9EUKA</name>
<gene>
    <name evidence="1" type="ORF">Ctob_015028</name>
</gene>
<evidence type="ECO:0000313" key="1">
    <source>
        <dbReference type="EMBL" id="KOO30971.1"/>
    </source>
</evidence>
<accession>A0A0M0JWF7</accession>
<dbReference type="AlphaFoldDB" id="A0A0M0JWF7"/>
<dbReference type="Proteomes" id="UP000037460">
    <property type="component" value="Unassembled WGS sequence"/>
</dbReference>